<evidence type="ECO:0000313" key="3">
    <source>
        <dbReference type="Proteomes" id="UP000747110"/>
    </source>
</evidence>
<organism evidence="2 3">
    <name type="scientific">Volvox reticuliferus</name>
    <dbReference type="NCBI Taxonomy" id="1737510"/>
    <lineage>
        <taxon>Eukaryota</taxon>
        <taxon>Viridiplantae</taxon>
        <taxon>Chlorophyta</taxon>
        <taxon>core chlorophytes</taxon>
        <taxon>Chlorophyceae</taxon>
        <taxon>CS clade</taxon>
        <taxon>Chlamydomonadales</taxon>
        <taxon>Volvocaceae</taxon>
        <taxon>Volvox</taxon>
    </lineage>
</organism>
<keyword evidence="3" id="KW-1185">Reference proteome</keyword>
<reference evidence="2" key="1">
    <citation type="journal article" date="2021" name="Proc. Natl. Acad. Sci. U.S.A.">
        <title>Three genomes in the algal genus Volvox reveal the fate of a haploid sex-determining region after a transition to homothallism.</title>
        <authorList>
            <person name="Yamamoto K."/>
            <person name="Hamaji T."/>
            <person name="Kawai-Toyooka H."/>
            <person name="Matsuzaki R."/>
            <person name="Takahashi F."/>
            <person name="Nishimura Y."/>
            <person name="Kawachi M."/>
            <person name="Noguchi H."/>
            <person name="Minakuchi Y."/>
            <person name="Umen J.G."/>
            <person name="Toyoda A."/>
            <person name="Nozaki H."/>
        </authorList>
    </citation>
    <scope>NUCLEOTIDE SEQUENCE</scope>
    <source>
        <strain evidence="2">NIES-3786</strain>
    </source>
</reference>
<evidence type="ECO:0000313" key="2">
    <source>
        <dbReference type="EMBL" id="GIL74880.1"/>
    </source>
</evidence>
<feature type="compositionally biased region" description="Basic and acidic residues" evidence="1">
    <location>
        <begin position="44"/>
        <end position="55"/>
    </location>
</feature>
<feature type="region of interest" description="Disordered" evidence="1">
    <location>
        <begin position="31"/>
        <end position="131"/>
    </location>
</feature>
<accession>A0A8J4FHN3</accession>
<dbReference type="OrthoDB" id="196782at2759"/>
<feature type="non-terminal residue" evidence="2">
    <location>
        <position position="1"/>
    </location>
</feature>
<dbReference type="EMBL" id="BNCP01000006">
    <property type="protein sequence ID" value="GIL74880.1"/>
    <property type="molecule type" value="Genomic_DNA"/>
</dbReference>
<name>A0A8J4FHN3_9CHLO</name>
<comment type="caution">
    <text evidence="2">The sequence shown here is derived from an EMBL/GenBank/DDBJ whole genome shotgun (WGS) entry which is preliminary data.</text>
</comment>
<dbReference type="Proteomes" id="UP000747110">
    <property type="component" value="Unassembled WGS sequence"/>
</dbReference>
<dbReference type="AlphaFoldDB" id="A0A8J4FHN3"/>
<proteinExistence type="predicted"/>
<evidence type="ECO:0000256" key="1">
    <source>
        <dbReference type="SAM" id="MobiDB-lite"/>
    </source>
</evidence>
<gene>
    <name evidence="2" type="ORF">Vretifemale_4758</name>
</gene>
<protein>
    <submittedName>
        <fullName evidence="2">Uncharacterized protein</fullName>
    </submittedName>
</protein>
<sequence>TGPLLPHGSRHTLLHSGVPPTRYTAAQELFIPDPHGSCPNWDPGADRGTRAEPVKDSPCSSDGPATHWSVRGSYISTPLTERQLASCPPAASRQDVRCDRRRPPPSAPKTRQPLPRLSIPTTGPTRFEASLKPPLILSAPAAAAIGPPACGRCVAASTSPHGARSGAATP</sequence>